<sequence length="123" mass="14812">MIRKFPDFPILPYFSRKESEDHLSNYGNEYEIERTGNLTGQIITLTYPCHQSSPKWMSRWAELLQRFLLTANHIRSYTIFHLNLCQTFHLKRRKTEMCLFAIAYNCTYCASIEYYIKLQKKDK</sequence>
<protein>
    <submittedName>
        <fullName evidence="1">Uncharacterized protein</fullName>
    </submittedName>
</protein>
<dbReference type="Proteomes" id="UP000024404">
    <property type="component" value="Unassembled WGS sequence"/>
</dbReference>
<reference evidence="1" key="2">
    <citation type="submission" date="2022-06" db="UniProtKB">
        <authorList>
            <consortium name="EnsemblMetazoa"/>
        </authorList>
    </citation>
    <scope>IDENTIFICATION</scope>
</reference>
<dbReference type="EMBL" id="CMVM020000019">
    <property type="status" value="NOT_ANNOTATED_CDS"/>
    <property type="molecule type" value="Genomic_DNA"/>
</dbReference>
<name>A0A8R1XRN4_ONCVO</name>
<keyword evidence="2" id="KW-1185">Reference proteome</keyword>
<accession>A0A8R1XRN4</accession>
<dbReference type="EnsemblMetazoa" id="OVOC129.1">
    <property type="protein sequence ID" value="OVOC129.1"/>
    <property type="gene ID" value="WBGene00236938"/>
</dbReference>
<evidence type="ECO:0000313" key="2">
    <source>
        <dbReference type="Proteomes" id="UP000024404"/>
    </source>
</evidence>
<proteinExistence type="predicted"/>
<dbReference type="AlphaFoldDB" id="A0A8R1XRN4"/>
<evidence type="ECO:0000313" key="1">
    <source>
        <dbReference type="EnsemblMetazoa" id="OVOC129.1"/>
    </source>
</evidence>
<reference evidence="2" key="1">
    <citation type="submission" date="2013-10" db="EMBL/GenBank/DDBJ databases">
        <title>Genome sequencing of Onchocerca volvulus.</title>
        <authorList>
            <person name="Cotton J."/>
            <person name="Tsai J."/>
            <person name="Stanley E."/>
            <person name="Tracey A."/>
            <person name="Holroyd N."/>
            <person name="Lustigman S."/>
            <person name="Berriman M."/>
        </authorList>
    </citation>
    <scope>NUCLEOTIDE SEQUENCE</scope>
</reference>
<organism evidence="1 2">
    <name type="scientific">Onchocerca volvulus</name>
    <dbReference type="NCBI Taxonomy" id="6282"/>
    <lineage>
        <taxon>Eukaryota</taxon>
        <taxon>Metazoa</taxon>
        <taxon>Ecdysozoa</taxon>
        <taxon>Nematoda</taxon>
        <taxon>Chromadorea</taxon>
        <taxon>Rhabditida</taxon>
        <taxon>Spirurina</taxon>
        <taxon>Spiruromorpha</taxon>
        <taxon>Filarioidea</taxon>
        <taxon>Onchocercidae</taxon>
        <taxon>Onchocerca</taxon>
    </lineage>
</organism>